<dbReference type="AlphaFoldDB" id="A0A4Y2GYG4"/>
<name>A0A4Y2GYG4_ARAVE</name>
<accession>A0A4Y2GYG4</accession>
<evidence type="ECO:0000313" key="2">
    <source>
        <dbReference type="Proteomes" id="UP000499080"/>
    </source>
</evidence>
<gene>
    <name evidence="1" type="ORF">AVEN_97651_1</name>
</gene>
<evidence type="ECO:0000313" key="1">
    <source>
        <dbReference type="EMBL" id="GBM57538.1"/>
    </source>
</evidence>
<keyword evidence="2" id="KW-1185">Reference proteome</keyword>
<sequence length="106" mass="12400">MSRQAFKKMITKFEDDGKLGVLKGRWRKRLSNETAEEVAIAVVEIASGSQYPLTSAREVSRDLSLSWSRIRKVLRWIVKWYPYKIHVVQALKPEDSDKRTQFFSPE</sequence>
<dbReference type="OrthoDB" id="6611281at2759"/>
<dbReference type="Proteomes" id="UP000499080">
    <property type="component" value="Unassembled WGS sequence"/>
</dbReference>
<dbReference type="EMBL" id="BGPR01001598">
    <property type="protein sequence ID" value="GBM57538.1"/>
    <property type="molecule type" value="Genomic_DNA"/>
</dbReference>
<reference evidence="1 2" key="1">
    <citation type="journal article" date="2019" name="Sci. Rep.">
        <title>Orb-weaving spider Araneus ventricosus genome elucidates the spidroin gene catalogue.</title>
        <authorList>
            <person name="Kono N."/>
            <person name="Nakamura H."/>
            <person name="Ohtoshi R."/>
            <person name="Moran D.A.P."/>
            <person name="Shinohara A."/>
            <person name="Yoshida Y."/>
            <person name="Fujiwara M."/>
            <person name="Mori M."/>
            <person name="Tomita M."/>
            <person name="Arakawa K."/>
        </authorList>
    </citation>
    <scope>NUCLEOTIDE SEQUENCE [LARGE SCALE GENOMIC DNA]</scope>
</reference>
<proteinExistence type="predicted"/>
<protein>
    <submittedName>
        <fullName evidence="1">Uncharacterized protein</fullName>
    </submittedName>
</protein>
<comment type="caution">
    <text evidence="1">The sequence shown here is derived from an EMBL/GenBank/DDBJ whole genome shotgun (WGS) entry which is preliminary data.</text>
</comment>
<organism evidence="1 2">
    <name type="scientific">Araneus ventricosus</name>
    <name type="common">Orbweaver spider</name>
    <name type="synonym">Epeira ventricosa</name>
    <dbReference type="NCBI Taxonomy" id="182803"/>
    <lineage>
        <taxon>Eukaryota</taxon>
        <taxon>Metazoa</taxon>
        <taxon>Ecdysozoa</taxon>
        <taxon>Arthropoda</taxon>
        <taxon>Chelicerata</taxon>
        <taxon>Arachnida</taxon>
        <taxon>Araneae</taxon>
        <taxon>Araneomorphae</taxon>
        <taxon>Entelegynae</taxon>
        <taxon>Araneoidea</taxon>
        <taxon>Araneidae</taxon>
        <taxon>Araneus</taxon>
    </lineage>
</organism>